<feature type="region of interest" description="Disordered" evidence="1">
    <location>
        <begin position="22"/>
        <end position="43"/>
    </location>
</feature>
<keyword evidence="3" id="KW-1185">Reference proteome</keyword>
<organism evidence="2 3">
    <name type="scientific">Rhynocoris fuscipes</name>
    <dbReference type="NCBI Taxonomy" id="488301"/>
    <lineage>
        <taxon>Eukaryota</taxon>
        <taxon>Metazoa</taxon>
        <taxon>Ecdysozoa</taxon>
        <taxon>Arthropoda</taxon>
        <taxon>Hexapoda</taxon>
        <taxon>Insecta</taxon>
        <taxon>Pterygota</taxon>
        <taxon>Neoptera</taxon>
        <taxon>Paraneoptera</taxon>
        <taxon>Hemiptera</taxon>
        <taxon>Heteroptera</taxon>
        <taxon>Panheteroptera</taxon>
        <taxon>Cimicomorpha</taxon>
        <taxon>Reduviidae</taxon>
        <taxon>Harpactorinae</taxon>
        <taxon>Harpactorini</taxon>
        <taxon>Rhynocoris</taxon>
    </lineage>
</organism>
<name>A0AAW1D0I8_9HEMI</name>
<dbReference type="Proteomes" id="UP001461498">
    <property type="component" value="Unassembled WGS sequence"/>
</dbReference>
<evidence type="ECO:0000313" key="2">
    <source>
        <dbReference type="EMBL" id="KAK9502074.1"/>
    </source>
</evidence>
<comment type="caution">
    <text evidence="2">The sequence shown here is derived from an EMBL/GenBank/DDBJ whole genome shotgun (WGS) entry which is preliminary data.</text>
</comment>
<reference evidence="2 3" key="1">
    <citation type="submission" date="2022-12" db="EMBL/GenBank/DDBJ databases">
        <title>Chromosome-level genome assembly of true bugs.</title>
        <authorList>
            <person name="Ma L."/>
            <person name="Li H."/>
        </authorList>
    </citation>
    <scope>NUCLEOTIDE SEQUENCE [LARGE SCALE GENOMIC DNA]</scope>
    <source>
        <strain evidence="2">Lab_2022b</strain>
    </source>
</reference>
<sequence>MDGLNTGGGSGHQLQYYHFFCPSRGEEEEEEEEDDEELGDSACHSAGIVPEIAALNARVRVNDQKSKRLQTIQPPMLFFQLHSC</sequence>
<gene>
    <name evidence="2" type="ORF">O3M35_012677</name>
</gene>
<feature type="compositionally biased region" description="Acidic residues" evidence="1">
    <location>
        <begin position="26"/>
        <end position="39"/>
    </location>
</feature>
<dbReference type="EMBL" id="JAPXFL010000009">
    <property type="protein sequence ID" value="KAK9502074.1"/>
    <property type="molecule type" value="Genomic_DNA"/>
</dbReference>
<evidence type="ECO:0000313" key="3">
    <source>
        <dbReference type="Proteomes" id="UP001461498"/>
    </source>
</evidence>
<evidence type="ECO:0000256" key="1">
    <source>
        <dbReference type="SAM" id="MobiDB-lite"/>
    </source>
</evidence>
<proteinExistence type="predicted"/>
<dbReference type="AlphaFoldDB" id="A0AAW1D0I8"/>
<accession>A0AAW1D0I8</accession>
<protein>
    <submittedName>
        <fullName evidence="2">Uncharacterized protein</fullName>
    </submittedName>
</protein>